<feature type="region of interest" description="Disordered" evidence="1">
    <location>
        <begin position="35"/>
        <end position="95"/>
    </location>
</feature>
<name>A0ABM5TEH6_9ACTN</name>
<evidence type="ECO:0000256" key="1">
    <source>
        <dbReference type="SAM" id="MobiDB-lite"/>
    </source>
</evidence>
<accession>A0ABM5TEH6</accession>
<protein>
    <submittedName>
        <fullName evidence="2">Uncharacterized protein</fullName>
    </submittedName>
</protein>
<sequence>MRSPRGLGSGWSRAGEGLGHDVRRYGRIARARGRYLRSGEGTGEADGIELLGAERDSSVGRPDTRSDMVPPGRLRAAAGGGRTEGRRQGSPRMLY</sequence>
<reference evidence="2 3" key="1">
    <citation type="journal article" date="2015" name="ISME J.">
        <title>Draft Genome Sequence of Streptomyces incarnatus NRRL8089, which Produces the Nucleoside Antibiotic Sinefungin.</title>
        <authorList>
            <person name="Oshima K."/>
            <person name="Hattori M."/>
            <person name="Shimizu H."/>
            <person name="Fukuda K."/>
            <person name="Nemoto M."/>
            <person name="Inagaki K."/>
            <person name="Tamura T."/>
        </authorList>
    </citation>
    <scope>NUCLEOTIDE SEQUENCE [LARGE SCALE GENOMIC DNA]</scope>
    <source>
        <strain evidence="2 3">NRRL 8089</strain>
    </source>
</reference>
<proteinExistence type="predicted"/>
<dbReference type="EMBL" id="CP011497">
    <property type="protein sequence ID" value="AKJ09372.1"/>
    <property type="molecule type" value="Genomic_DNA"/>
</dbReference>
<gene>
    <name evidence="2" type="ORF">ABB07_04865</name>
</gene>
<organism evidence="2 3">
    <name type="scientific">Streptomyces incarnatus</name>
    <dbReference type="NCBI Taxonomy" id="665007"/>
    <lineage>
        <taxon>Bacteria</taxon>
        <taxon>Bacillati</taxon>
        <taxon>Actinomycetota</taxon>
        <taxon>Actinomycetes</taxon>
        <taxon>Kitasatosporales</taxon>
        <taxon>Streptomycetaceae</taxon>
        <taxon>Streptomyces</taxon>
    </lineage>
</organism>
<dbReference type="Proteomes" id="UP000035366">
    <property type="component" value="Chromosome"/>
</dbReference>
<evidence type="ECO:0000313" key="3">
    <source>
        <dbReference type="Proteomes" id="UP000035366"/>
    </source>
</evidence>
<feature type="compositionally biased region" description="Basic and acidic residues" evidence="1">
    <location>
        <begin position="52"/>
        <end position="66"/>
    </location>
</feature>
<keyword evidence="3" id="KW-1185">Reference proteome</keyword>
<evidence type="ECO:0000313" key="2">
    <source>
        <dbReference type="EMBL" id="AKJ09372.1"/>
    </source>
</evidence>